<dbReference type="FunFam" id="1.10.238.10:FF:000011">
    <property type="entry name" value="Mitochondrial Rho GTPase"/>
    <property type="match status" value="1"/>
</dbReference>
<evidence type="ECO:0000256" key="13">
    <source>
        <dbReference type="ARBA" id="ARBA00023136"/>
    </source>
</evidence>
<evidence type="ECO:0000259" key="17">
    <source>
        <dbReference type="PROSITE" id="PS50222"/>
    </source>
</evidence>
<keyword evidence="12 14" id="KW-0342">GTP-binding</keyword>
<evidence type="ECO:0000256" key="15">
    <source>
        <dbReference type="SAM" id="MobiDB-lite"/>
    </source>
</evidence>
<gene>
    <name evidence="18" type="ORF">PHYSODRAFT_476915</name>
</gene>
<proteinExistence type="inferred from homology"/>
<evidence type="ECO:0000256" key="16">
    <source>
        <dbReference type="SAM" id="Phobius"/>
    </source>
</evidence>
<keyword evidence="19" id="KW-1185">Reference proteome</keyword>
<evidence type="ECO:0000313" key="18">
    <source>
        <dbReference type="EMBL" id="EGZ28737.1"/>
    </source>
</evidence>
<keyword evidence="13 14" id="KW-0472">Membrane</keyword>
<dbReference type="PANTHER" id="PTHR46819">
    <property type="entry name" value="EF-HAND CALCIUM-BINDING DOMAIN-CONTAINING PROTEIN 7"/>
    <property type="match status" value="1"/>
</dbReference>
<dbReference type="OMA" id="HETTWGI"/>
<accession>G4YHE9</accession>
<keyword evidence="4" id="KW-0479">Metal-binding</keyword>
<comment type="function">
    <text evidence="14">Mitochondrial GTPase involved in mitochondrial trafficking. Probably involved in control of anterograde transport of mitochondria and their subcellular distribution.</text>
</comment>
<dbReference type="InterPro" id="IPR013566">
    <property type="entry name" value="EF_hand_assoc_1"/>
</dbReference>
<dbReference type="InParanoid" id="G4YHE9"/>
<comment type="similarity">
    <text evidence="2 14">Belongs to the mitochondrial Rho GTPase family.</text>
</comment>
<comment type="subcellular location">
    <subcellularLocation>
        <location evidence="1 14">Mitochondrion outer membrane</location>
        <topology evidence="1 14">Single-pass type IV membrane protein</topology>
    </subcellularLocation>
</comment>
<evidence type="ECO:0000256" key="10">
    <source>
        <dbReference type="ARBA" id="ARBA00022989"/>
    </source>
</evidence>
<dbReference type="PIRSF" id="PIRSF037488">
    <property type="entry name" value="Mt_Rho_GTPase"/>
    <property type="match status" value="1"/>
</dbReference>
<dbReference type="RefSeq" id="XP_009516012.1">
    <property type="nucleotide sequence ID" value="XM_009517717.1"/>
</dbReference>
<dbReference type="InterPro" id="IPR002048">
    <property type="entry name" value="EF_hand_dom"/>
</dbReference>
<keyword evidence="11 14" id="KW-0496">Mitochondrion</keyword>
<dbReference type="Gene3D" id="1.10.238.10">
    <property type="entry name" value="EF-hand"/>
    <property type="match status" value="2"/>
</dbReference>
<keyword evidence="8 14" id="KW-0378">Hydrolase</keyword>
<organism evidence="18 19">
    <name type="scientific">Phytophthora sojae (strain P6497)</name>
    <name type="common">Soybean stem and root rot agent</name>
    <name type="synonym">Phytophthora megasperma f. sp. glycines</name>
    <dbReference type="NCBI Taxonomy" id="1094619"/>
    <lineage>
        <taxon>Eukaryota</taxon>
        <taxon>Sar</taxon>
        <taxon>Stramenopiles</taxon>
        <taxon>Oomycota</taxon>
        <taxon>Peronosporomycetes</taxon>
        <taxon>Peronosporales</taxon>
        <taxon>Peronosporaceae</taxon>
        <taxon>Phytophthora</taxon>
    </lineage>
</organism>
<dbReference type="PROSITE" id="PS51419">
    <property type="entry name" value="RAB"/>
    <property type="match status" value="1"/>
</dbReference>
<dbReference type="EC" id="3.6.5.-" evidence="14"/>
<dbReference type="InterPro" id="IPR021181">
    <property type="entry name" value="Miro"/>
</dbReference>
<dbReference type="InterPro" id="IPR018247">
    <property type="entry name" value="EF_Hand_1_Ca_BS"/>
</dbReference>
<dbReference type="GO" id="GO:0005509">
    <property type="term" value="F:calcium ion binding"/>
    <property type="evidence" value="ECO:0007669"/>
    <property type="project" value="InterPro"/>
</dbReference>
<evidence type="ECO:0000256" key="3">
    <source>
        <dbReference type="ARBA" id="ARBA00022692"/>
    </source>
</evidence>
<evidence type="ECO:0000256" key="11">
    <source>
        <dbReference type="ARBA" id="ARBA00023128"/>
    </source>
</evidence>
<dbReference type="GO" id="GO:0005525">
    <property type="term" value="F:GTP binding"/>
    <property type="evidence" value="ECO:0007669"/>
    <property type="project" value="UniProtKB-KW"/>
</dbReference>
<dbReference type="SMART" id="SM00173">
    <property type="entry name" value="RAS"/>
    <property type="match status" value="1"/>
</dbReference>
<evidence type="ECO:0000256" key="4">
    <source>
        <dbReference type="ARBA" id="ARBA00022723"/>
    </source>
</evidence>
<dbReference type="PANTHER" id="PTHR46819:SF1">
    <property type="entry name" value="EF-HAND CALCIUM-BINDING DOMAIN-CONTAINING PROTEIN 7"/>
    <property type="match status" value="1"/>
</dbReference>
<sequence length="662" mass="74577">MAATASSKPARGDEGDSAREKLPLKPQVVRIEVLGDEKVGKTSLICSLVSRHFSEKVPSVLLNVQIPAEESDENVIISITDTSSRVSDLMRVTNAAKRSDAILLVYDLTRPETFQRLRRWLDFIAKNKEIPVVLVANKVDINAVTPTTDGPYASQVRHLVNTYPFVVSEVECSAKNFTQVAQAFFLAQKAVLYPVAPLYNEKKRQLQPKCLKAIKRTFRLYNRDRSGILSREELNKYQYDCFGVRLLSTEIDTLMEYLSSEVPSGVAPDRSGLFVDGFIYLWWLFIDRNRPESGWQVLRSLGYNNDLHLEIPPERLQLPPYGDDQSAQLTPQAVEFLTNLFRQFDANKDNNIAENEVEAIFSICEDESAPWTTCSAISSPLLYERTMVDGKPTLSLAVWLACWSFVAQENPQKLLETLFYLGYNDKLFPAIEFVKSRSLTRKAMRIDRNLVSCYIFGSPGSGKEHFLRAFVGGKEAPVADDDQFILRGIGAVPDRDTTKYLFVSGVVCGQCGRYLVDCDECVACIEQITEALSDEEIEMKADVLLLMLNPEDEPSKVFVEELDKKLPASIPRVVISYKPEKHNEDVEIDVDESTALVNEEPVDFAIDATLKQYLTSLKCYEAHCVKDEVARALVATALRPYVVVCLVYTGWCLSLIHVFLFT</sequence>
<keyword evidence="7 14" id="KW-1000">Mitochondrion outer membrane</keyword>
<keyword evidence="10 16" id="KW-1133">Transmembrane helix</keyword>
<dbReference type="PROSITE" id="PS00018">
    <property type="entry name" value="EF_HAND_1"/>
    <property type="match status" value="1"/>
</dbReference>
<keyword evidence="5" id="KW-0677">Repeat</keyword>
<dbReference type="GO" id="GO:0003924">
    <property type="term" value="F:GTPase activity"/>
    <property type="evidence" value="ECO:0007669"/>
    <property type="project" value="InterPro"/>
</dbReference>
<evidence type="ECO:0000256" key="8">
    <source>
        <dbReference type="ARBA" id="ARBA00022801"/>
    </source>
</evidence>
<evidence type="ECO:0000256" key="9">
    <source>
        <dbReference type="ARBA" id="ARBA00022837"/>
    </source>
</evidence>
<feature type="transmembrane region" description="Helical" evidence="16">
    <location>
        <begin position="641"/>
        <end position="661"/>
    </location>
</feature>
<dbReference type="InterPro" id="IPR052266">
    <property type="entry name" value="Miro-EF-hand_domain"/>
</dbReference>
<dbReference type="SMART" id="SM00175">
    <property type="entry name" value="RAB"/>
    <property type="match status" value="1"/>
</dbReference>
<dbReference type="SUPFAM" id="SSF47473">
    <property type="entry name" value="EF-hand"/>
    <property type="match status" value="1"/>
</dbReference>
<evidence type="ECO:0000256" key="14">
    <source>
        <dbReference type="PIRNR" id="PIRNR037488"/>
    </source>
</evidence>
<evidence type="ECO:0000256" key="12">
    <source>
        <dbReference type="ARBA" id="ARBA00023134"/>
    </source>
</evidence>
<dbReference type="SMART" id="SM00174">
    <property type="entry name" value="RHO"/>
    <property type="match status" value="1"/>
</dbReference>
<dbReference type="GeneID" id="20654815"/>
<dbReference type="PRINTS" id="PR00449">
    <property type="entry name" value="RASTRNSFRMNG"/>
</dbReference>
<evidence type="ECO:0000256" key="2">
    <source>
        <dbReference type="ARBA" id="ARBA00007981"/>
    </source>
</evidence>
<dbReference type="KEGG" id="psoj:PHYSODRAFT_476915"/>
<dbReference type="STRING" id="1094619.G4YHE9"/>
<keyword evidence="3 16" id="KW-0812">Transmembrane</keyword>
<dbReference type="InterPro" id="IPR013567">
    <property type="entry name" value="EF_hand_assoc_2"/>
</dbReference>
<protein>
    <recommendedName>
        <fullName evidence="14">Mitochondrial Rho GTPase</fullName>
        <ecNumber evidence="14">3.6.5.-</ecNumber>
    </recommendedName>
</protein>
<evidence type="ECO:0000256" key="6">
    <source>
        <dbReference type="ARBA" id="ARBA00022741"/>
    </source>
</evidence>
<dbReference type="PROSITE" id="PS50222">
    <property type="entry name" value="EF_HAND_2"/>
    <property type="match status" value="1"/>
</dbReference>
<dbReference type="Pfam" id="PF08355">
    <property type="entry name" value="EF_assoc_1"/>
    <property type="match status" value="1"/>
</dbReference>
<dbReference type="Pfam" id="PF08356">
    <property type="entry name" value="EF_assoc_2"/>
    <property type="match status" value="1"/>
</dbReference>
<dbReference type="InterPro" id="IPR027417">
    <property type="entry name" value="P-loop_NTPase"/>
</dbReference>
<evidence type="ECO:0000256" key="1">
    <source>
        <dbReference type="ARBA" id="ARBA00004200"/>
    </source>
</evidence>
<dbReference type="SUPFAM" id="SSF52540">
    <property type="entry name" value="P-loop containing nucleoside triphosphate hydrolases"/>
    <property type="match status" value="1"/>
</dbReference>
<keyword evidence="9 14" id="KW-0106">Calcium</keyword>
<dbReference type="FunFam" id="3.40.50.300:FF:001744">
    <property type="entry name" value="Mitochondrial Rho GTPase"/>
    <property type="match status" value="1"/>
</dbReference>
<dbReference type="Pfam" id="PF00071">
    <property type="entry name" value="Ras"/>
    <property type="match status" value="1"/>
</dbReference>
<feature type="domain" description="EF-hand" evidence="17">
    <location>
        <begin position="332"/>
        <end position="367"/>
    </location>
</feature>
<dbReference type="InterPro" id="IPR011992">
    <property type="entry name" value="EF-hand-dom_pair"/>
</dbReference>
<evidence type="ECO:0000256" key="5">
    <source>
        <dbReference type="ARBA" id="ARBA00022737"/>
    </source>
</evidence>
<dbReference type="EMBL" id="JH159151">
    <property type="protein sequence ID" value="EGZ28737.1"/>
    <property type="molecule type" value="Genomic_DNA"/>
</dbReference>
<dbReference type="SMR" id="G4YHE9"/>
<feature type="region of interest" description="Disordered" evidence="15">
    <location>
        <begin position="1"/>
        <end position="21"/>
    </location>
</feature>
<evidence type="ECO:0000256" key="7">
    <source>
        <dbReference type="ARBA" id="ARBA00022787"/>
    </source>
</evidence>
<dbReference type="GO" id="GO:0007005">
    <property type="term" value="P:mitochondrion organization"/>
    <property type="evidence" value="ECO:0007669"/>
    <property type="project" value="InterPro"/>
</dbReference>
<name>G4YHE9_PHYSP</name>
<evidence type="ECO:0000313" key="19">
    <source>
        <dbReference type="Proteomes" id="UP000002640"/>
    </source>
</evidence>
<reference evidence="18 19" key="1">
    <citation type="journal article" date="2006" name="Science">
        <title>Phytophthora genome sequences uncover evolutionary origins and mechanisms of pathogenesis.</title>
        <authorList>
            <person name="Tyler B.M."/>
            <person name="Tripathy S."/>
            <person name="Zhang X."/>
            <person name="Dehal P."/>
            <person name="Jiang R.H."/>
            <person name="Aerts A."/>
            <person name="Arredondo F.D."/>
            <person name="Baxter L."/>
            <person name="Bensasson D."/>
            <person name="Beynon J.L."/>
            <person name="Chapman J."/>
            <person name="Damasceno C.M."/>
            <person name="Dorrance A.E."/>
            <person name="Dou D."/>
            <person name="Dickerman A.W."/>
            <person name="Dubchak I.L."/>
            <person name="Garbelotto M."/>
            <person name="Gijzen M."/>
            <person name="Gordon S.G."/>
            <person name="Govers F."/>
            <person name="Grunwald N.J."/>
            <person name="Huang W."/>
            <person name="Ivors K.L."/>
            <person name="Jones R.W."/>
            <person name="Kamoun S."/>
            <person name="Krampis K."/>
            <person name="Lamour K.H."/>
            <person name="Lee M.K."/>
            <person name="McDonald W.H."/>
            <person name="Medina M."/>
            <person name="Meijer H.J."/>
            <person name="Nordberg E.K."/>
            <person name="Maclean D.J."/>
            <person name="Ospina-Giraldo M.D."/>
            <person name="Morris P.F."/>
            <person name="Phuntumart V."/>
            <person name="Putnam N.H."/>
            <person name="Rash S."/>
            <person name="Rose J.K."/>
            <person name="Sakihama Y."/>
            <person name="Salamov A.A."/>
            <person name="Savidor A."/>
            <person name="Scheuring C.F."/>
            <person name="Smith B.M."/>
            <person name="Sobral B.W."/>
            <person name="Terry A."/>
            <person name="Torto-Alalibo T.A."/>
            <person name="Win J."/>
            <person name="Xu Z."/>
            <person name="Zhang H."/>
            <person name="Grigoriev I.V."/>
            <person name="Rokhsar D.S."/>
            <person name="Boore J.L."/>
        </authorList>
    </citation>
    <scope>NUCLEOTIDE SEQUENCE [LARGE SCALE GENOMIC DNA]</scope>
    <source>
        <strain evidence="18 19">P6497</strain>
    </source>
</reference>
<dbReference type="Gene3D" id="3.40.50.300">
    <property type="entry name" value="P-loop containing nucleotide triphosphate hydrolases"/>
    <property type="match status" value="1"/>
</dbReference>
<feature type="compositionally biased region" description="Basic and acidic residues" evidence="15">
    <location>
        <begin position="10"/>
        <end position="21"/>
    </location>
</feature>
<dbReference type="AlphaFoldDB" id="G4YHE9"/>
<dbReference type="GO" id="GO:0005741">
    <property type="term" value="C:mitochondrial outer membrane"/>
    <property type="evidence" value="ECO:0007669"/>
    <property type="project" value="UniProtKB-SubCell"/>
</dbReference>
<dbReference type="Proteomes" id="UP000002640">
    <property type="component" value="Unassembled WGS sequence"/>
</dbReference>
<keyword evidence="6 14" id="KW-0547">Nucleotide-binding</keyword>
<dbReference type="InterPro" id="IPR001806">
    <property type="entry name" value="Small_GTPase"/>
</dbReference>